<dbReference type="Proteomes" id="UP000642488">
    <property type="component" value="Unassembled WGS sequence"/>
</dbReference>
<protein>
    <recommendedName>
        <fullName evidence="4">Peptidoglycan binding domain-containing protein</fullName>
    </recommendedName>
</protein>
<dbReference type="EMBL" id="JAEKPD010000033">
    <property type="protein sequence ID" value="MBJ3764613.1"/>
    <property type="molecule type" value="Genomic_DNA"/>
</dbReference>
<accession>A0A934ME44</accession>
<evidence type="ECO:0000313" key="3">
    <source>
        <dbReference type="Proteomes" id="UP000642488"/>
    </source>
</evidence>
<keyword evidence="1" id="KW-0732">Signal</keyword>
<organism evidence="2 3">
    <name type="scientific">Palleronia pontilimi</name>
    <dbReference type="NCBI Taxonomy" id="1964209"/>
    <lineage>
        <taxon>Bacteria</taxon>
        <taxon>Pseudomonadati</taxon>
        <taxon>Pseudomonadota</taxon>
        <taxon>Alphaproteobacteria</taxon>
        <taxon>Rhodobacterales</taxon>
        <taxon>Roseobacteraceae</taxon>
        <taxon>Palleronia</taxon>
    </lineage>
</organism>
<dbReference type="InterPro" id="IPR036366">
    <property type="entry name" value="PGBDSf"/>
</dbReference>
<dbReference type="RefSeq" id="WP_198917785.1">
    <property type="nucleotide sequence ID" value="NZ_JAEKPD010000033.1"/>
</dbReference>
<keyword evidence="3" id="KW-1185">Reference proteome</keyword>
<evidence type="ECO:0008006" key="4">
    <source>
        <dbReference type="Google" id="ProtNLM"/>
    </source>
</evidence>
<feature type="signal peptide" evidence="1">
    <location>
        <begin position="1"/>
        <end position="23"/>
    </location>
</feature>
<proteinExistence type="predicted"/>
<dbReference type="Gene3D" id="1.10.101.10">
    <property type="entry name" value="PGBD-like superfamily/PGBD"/>
    <property type="match status" value="1"/>
</dbReference>
<dbReference type="InterPro" id="IPR006311">
    <property type="entry name" value="TAT_signal"/>
</dbReference>
<feature type="chain" id="PRO_5036691751" description="Peptidoglycan binding domain-containing protein" evidence="1">
    <location>
        <begin position="24"/>
        <end position="111"/>
    </location>
</feature>
<name>A0A934ME44_9RHOB</name>
<comment type="caution">
    <text evidence="2">The sequence shown here is derived from an EMBL/GenBank/DDBJ whole genome shotgun (WGS) entry which is preliminary data.</text>
</comment>
<gene>
    <name evidence="2" type="ORF">ILP92_17915</name>
</gene>
<sequence length="111" mass="12056">MINRRTLLIAAPAAVLAAGTASAQSAGVTVEEVRAVFDQRPIDTRRMAQQGLKAEGYYTGAIDGAWGPGTAAAYRALIASARYQRHASRWTWSRDVQVIETLLFLNSDAYL</sequence>
<dbReference type="PROSITE" id="PS51318">
    <property type="entry name" value="TAT"/>
    <property type="match status" value="1"/>
</dbReference>
<dbReference type="AlphaFoldDB" id="A0A934ME44"/>
<reference evidence="2" key="1">
    <citation type="submission" date="2020-12" db="EMBL/GenBank/DDBJ databases">
        <title>Bacterial taxonomy.</title>
        <authorList>
            <person name="Pan X."/>
        </authorList>
    </citation>
    <scope>NUCLEOTIDE SEQUENCE</scope>
    <source>
        <strain evidence="2">KCTC 52957</strain>
    </source>
</reference>
<evidence type="ECO:0000256" key="1">
    <source>
        <dbReference type="SAM" id="SignalP"/>
    </source>
</evidence>
<evidence type="ECO:0000313" key="2">
    <source>
        <dbReference type="EMBL" id="MBJ3764613.1"/>
    </source>
</evidence>